<comment type="subcellular location">
    <subcellularLocation>
        <location evidence="1">Secreted</location>
        <location evidence="1">Cell wall</location>
    </subcellularLocation>
</comment>
<accession>A0A0A1T8M5</accession>
<evidence type="ECO:0000256" key="9">
    <source>
        <dbReference type="ARBA" id="ARBA00039284"/>
    </source>
</evidence>
<feature type="region of interest" description="Disordered" evidence="13">
    <location>
        <begin position="234"/>
        <end position="289"/>
    </location>
</feature>
<protein>
    <recommendedName>
        <fullName evidence="9">Probable beta-glucosidase btgE</fullName>
    </recommendedName>
    <alternativeName>
        <fullName evidence="10">Beta-D-glucoside glucohydrolase btgE</fullName>
    </alternativeName>
    <alternativeName>
        <fullName evidence="12">Cellobiase btgE</fullName>
    </alternativeName>
    <alternativeName>
        <fullName evidence="11">Gentiobiase btgE</fullName>
    </alternativeName>
</protein>
<keyword evidence="4" id="KW-0964">Secreted</keyword>
<evidence type="ECO:0000256" key="7">
    <source>
        <dbReference type="ARBA" id="ARBA00023295"/>
    </source>
</evidence>
<feature type="compositionally biased region" description="Basic and acidic residues" evidence="13">
    <location>
        <begin position="252"/>
        <end position="270"/>
    </location>
</feature>
<evidence type="ECO:0000256" key="5">
    <source>
        <dbReference type="ARBA" id="ARBA00022729"/>
    </source>
</evidence>
<dbReference type="GO" id="GO:0042973">
    <property type="term" value="F:glucan endo-1,3-beta-D-glucosidase activity"/>
    <property type="evidence" value="ECO:0007669"/>
    <property type="project" value="TreeGrafter"/>
</dbReference>
<dbReference type="HOGENOM" id="CLU_027285_2_0_1"/>
<evidence type="ECO:0000313" key="14">
    <source>
        <dbReference type="EMBL" id="CEJ81689.1"/>
    </source>
</evidence>
<dbReference type="Proteomes" id="UP000039046">
    <property type="component" value="Unassembled WGS sequence"/>
</dbReference>
<evidence type="ECO:0000256" key="3">
    <source>
        <dbReference type="ARBA" id="ARBA00022512"/>
    </source>
</evidence>
<evidence type="ECO:0000256" key="12">
    <source>
        <dbReference type="ARBA" id="ARBA00042762"/>
    </source>
</evidence>
<dbReference type="GO" id="GO:0005576">
    <property type="term" value="C:extracellular region"/>
    <property type="evidence" value="ECO:0007669"/>
    <property type="project" value="TreeGrafter"/>
</dbReference>
<evidence type="ECO:0000256" key="2">
    <source>
        <dbReference type="ARBA" id="ARBA00008773"/>
    </source>
</evidence>
<dbReference type="GO" id="GO:0009277">
    <property type="term" value="C:fungal-type cell wall"/>
    <property type="evidence" value="ECO:0007669"/>
    <property type="project" value="TreeGrafter"/>
</dbReference>
<evidence type="ECO:0000313" key="15">
    <source>
        <dbReference type="Proteomes" id="UP000039046"/>
    </source>
</evidence>
<feature type="compositionally biased region" description="Pro residues" evidence="13">
    <location>
        <begin position="238"/>
        <end position="251"/>
    </location>
</feature>
<dbReference type="PANTHER" id="PTHR16631:SF24">
    <property type="entry name" value="FAMILY 17 GLUCOSIDASE SCW11-RELATED"/>
    <property type="match status" value="1"/>
</dbReference>
<dbReference type="PANTHER" id="PTHR16631">
    <property type="entry name" value="GLUCAN 1,3-BETA-GLUCOSIDASE"/>
    <property type="match status" value="1"/>
</dbReference>
<keyword evidence="15" id="KW-1185">Reference proteome</keyword>
<comment type="similarity">
    <text evidence="2">Belongs to the glycosyl hydrolase 17 family.</text>
</comment>
<evidence type="ECO:0000256" key="1">
    <source>
        <dbReference type="ARBA" id="ARBA00004191"/>
    </source>
</evidence>
<evidence type="ECO:0000256" key="6">
    <source>
        <dbReference type="ARBA" id="ARBA00022801"/>
    </source>
</evidence>
<dbReference type="GO" id="GO:0009986">
    <property type="term" value="C:cell surface"/>
    <property type="evidence" value="ECO:0007669"/>
    <property type="project" value="TreeGrafter"/>
</dbReference>
<dbReference type="Gene3D" id="3.20.20.80">
    <property type="entry name" value="Glycosidases"/>
    <property type="match status" value="1"/>
</dbReference>
<sequence>MKGTFFAAVAAMASLGAAHNHRQVHQLIKKDGLAATGVAAPTGEMCVPGCTTVWKTITGEMTLVPTSTVTSTRYSTSTETCTVPATTLSSSTPVLPTPHPVTCPTPGTYTIPAKTITVNQTTTVCGATSTKVPPGTHTVGGHTTIVKTSTIVTCPVATVTTHHNKTTSTVIMTTYVCPSAGTYTVGAHTTTVSKETVIVYPTPTSYLPGTYTAPHTTVTITETGTVYYCPFTSSGIPAPTPQPQQPAPKPQPKPEPKPEQPKPEQPKPEQPKPQQPKPQTPLGDMTGPSDMWAITYTPYRSSDGTCKSASEVEKDISELKSHGFTTVRIYSSDCNTYQTVAPACEKFGMTMIIGVFVKNTGCSINTPDIKKQVDDIVAWSKWTMVKLFVVGNEGVQSGSCSVQQLQQLIVDVKSRCSGYTGHWTTAETINVWQQPEVQSALCPHVSVTGANIHAYFNPNTPSSDAGKFTQGQLDILKNICKGNQVINLEGGWPSGGNANGKAVASPQDQATAISSIRKTCGNQVVFFSFEDDSWKQPGYCACEQKWGIKNALSI</sequence>
<dbReference type="STRING" id="1531966.A0A0A1T8M5"/>
<dbReference type="OrthoDB" id="20669at2759"/>
<evidence type="ECO:0000256" key="8">
    <source>
        <dbReference type="ARBA" id="ARBA00024983"/>
    </source>
</evidence>
<evidence type="ECO:0000256" key="13">
    <source>
        <dbReference type="SAM" id="MobiDB-lite"/>
    </source>
</evidence>
<keyword evidence="7" id="KW-0326">Glycosidase</keyword>
<dbReference type="AlphaFoldDB" id="A0A0A1T8M5"/>
<keyword evidence="6" id="KW-0378">Hydrolase</keyword>
<proteinExistence type="inferred from homology"/>
<keyword evidence="3" id="KW-0134">Cell wall</keyword>
<dbReference type="InterPro" id="IPR017853">
    <property type="entry name" value="GH"/>
</dbReference>
<evidence type="ECO:0000256" key="11">
    <source>
        <dbReference type="ARBA" id="ARBA00041516"/>
    </source>
</evidence>
<evidence type="ECO:0000256" key="4">
    <source>
        <dbReference type="ARBA" id="ARBA00022525"/>
    </source>
</evidence>
<keyword evidence="5" id="KW-0732">Signal</keyword>
<organism evidence="14 15">
    <name type="scientific">[Torrubiella] hemipterigena</name>
    <dbReference type="NCBI Taxonomy" id="1531966"/>
    <lineage>
        <taxon>Eukaryota</taxon>
        <taxon>Fungi</taxon>
        <taxon>Dikarya</taxon>
        <taxon>Ascomycota</taxon>
        <taxon>Pezizomycotina</taxon>
        <taxon>Sordariomycetes</taxon>
        <taxon>Hypocreomycetidae</taxon>
        <taxon>Hypocreales</taxon>
        <taxon>Clavicipitaceae</taxon>
        <taxon>Clavicipitaceae incertae sedis</taxon>
        <taxon>'Torrubiella' clade</taxon>
    </lineage>
</organism>
<evidence type="ECO:0000256" key="10">
    <source>
        <dbReference type="ARBA" id="ARBA00041495"/>
    </source>
</evidence>
<dbReference type="GO" id="GO:0071555">
    <property type="term" value="P:cell wall organization"/>
    <property type="evidence" value="ECO:0007669"/>
    <property type="project" value="TreeGrafter"/>
</dbReference>
<gene>
    <name evidence="14" type="ORF">VHEMI01805</name>
</gene>
<dbReference type="InterPro" id="IPR050732">
    <property type="entry name" value="Beta-glucan_modifiers"/>
</dbReference>
<comment type="function">
    <text evidence="8">Beta-glucosidases are one of a number of cellulolytic enzymes involved in the degradation of cellulosic biomass. Catalyzes the last step releasing glucose from the inhibitory cellobiose.</text>
</comment>
<reference evidence="14 15" key="1">
    <citation type="journal article" date="2015" name="Genome Announc.">
        <title>Draft Genome Sequence and Gene Annotation of the Entomopathogenic Fungus Verticillium hemipterigenum.</title>
        <authorList>
            <person name="Horn F."/>
            <person name="Habel A."/>
            <person name="Scharf D.H."/>
            <person name="Dworschak J."/>
            <person name="Brakhage A.A."/>
            <person name="Guthke R."/>
            <person name="Hertweck C."/>
            <person name="Linde J."/>
        </authorList>
    </citation>
    <scope>NUCLEOTIDE SEQUENCE [LARGE SCALE GENOMIC DNA]</scope>
</reference>
<dbReference type="SUPFAM" id="SSF51445">
    <property type="entry name" value="(Trans)glycosidases"/>
    <property type="match status" value="1"/>
</dbReference>
<dbReference type="EMBL" id="CDHN01000001">
    <property type="protein sequence ID" value="CEJ81689.1"/>
    <property type="molecule type" value="Genomic_DNA"/>
</dbReference>
<name>A0A0A1T8M5_9HYPO</name>